<comment type="caution">
    <text evidence="2">The sequence shown here is derived from an EMBL/GenBank/DDBJ whole genome shotgun (WGS) entry which is preliminary data.</text>
</comment>
<evidence type="ECO:0000313" key="2">
    <source>
        <dbReference type="EMBL" id="GII57523.1"/>
    </source>
</evidence>
<feature type="signal peptide" evidence="1">
    <location>
        <begin position="1"/>
        <end position="30"/>
    </location>
</feature>
<dbReference type="AlphaFoldDB" id="A0A8J3V518"/>
<organism evidence="2 3">
    <name type="scientific">Planotetraspora thailandica</name>
    <dbReference type="NCBI Taxonomy" id="487172"/>
    <lineage>
        <taxon>Bacteria</taxon>
        <taxon>Bacillati</taxon>
        <taxon>Actinomycetota</taxon>
        <taxon>Actinomycetes</taxon>
        <taxon>Streptosporangiales</taxon>
        <taxon>Streptosporangiaceae</taxon>
        <taxon>Planotetraspora</taxon>
    </lineage>
</organism>
<proteinExistence type="predicted"/>
<protein>
    <submittedName>
        <fullName evidence="2">Uncharacterized protein</fullName>
    </submittedName>
</protein>
<dbReference type="EMBL" id="BOOR01000053">
    <property type="protein sequence ID" value="GII57523.1"/>
    <property type="molecule type" value="Genomic_DNA"/>
</dbReference>
<feature type="chain" id="PRO_5035282905" evidence="1">
    <location>
        <begin position="31"/>
        <end position="106"/>
    </location>
</feature>
<gene>
    <name evidence="2" type="ORF">Pth03_59120</name>
</gene>
<dbReference type="Proteomes" id="UP000605992">
    <property type="component" value="Unassembled WGS sequence"/>
</dbReference>
<keyword evidence="1" id="KW-0732">Signal</keyword>
<name>A0A8J3V518_9ACTN</name>
<reference evidence="2" key="1">
    <citation type="submission" date="2021-01" db="EMBL/GenBank/DDBJ databases">
        <title>Whole genome shotgun sequence of Planotetraspora thailandica NBRC 104271.</title>
        <authorList>
            <person name="Komaki H."/>
            <person name="Tamura T."/>
        </authorList>
    </citation>
    <scope>NUCLEOTIDE SEQUENCE</scope>
    <source>
        <strain evidence="2">NBRC 104271</strain>
    </source>
</reference>
<sequence>MGALTRPKRFGLAISAAVLAVGIATQTANAAVIVFPVRYWGEVCARPLNSSLISQFRLDLQQSPWAPARQYASLPDSQLKLVIQRGCNAFRQYGTAERANAAAFGG</sequence>
<evidence type="ECO:0000256" key="1">
    <source>
        <dbReference type="SAM" id="SignalP"/>
    </source>
</evidence>
<keyword evidence="3" id="KW-1185">Reference proteome</keyword>
<evidence type="ECO:0000313" key="3">
    <source>
        <dbReference type="Proteomes" id="UP000605992"/>
    </source>
</evidence>
<accession>A0A8J3V518</accession>